<protein>
    <recommendedName>
        <fullName evidence="3">HD domain-containing protein</fullName>
    </recommendedName>
</protein>
<dbReference type="CDD" id="cd00077">
    <property type="entry name" value="HDc"/>
    <property type="match status" value="1"/>
</dbReference>
<evidence type="ECO:0000313" key="2">
    <source>
        <dbReference type="Proteomes" id="UP000430692"/>
    </source>
</evidence>
<keyword evidence="2" id="KW-1185">Reference proteome</keyword>
<evidence type="ECO:0000313" key="1">
    <source>
        <dbReference type="EMBL" id="MXQ55750.1"/>
    </source>
</evidence>
<reference evidence="1 2" key="1">
    <citation type="submission" date="2019-12" db="EMBL/GenBank/DDBJ databases">
        <title>Whole-genome analyses of novel actinobacteria.</title>
        <authorList>
            <person name="Sahin N."/>
            <person name="Saygin H."/>
        </authorList>
    </citation>
    <scope>NUCLEOTIDE SEQUENCE [LARGE SCALE GENOMIC DNA]</scope>
    <source>
        <strain evidence="1 2">KC615</strain>
    </source>
</reference>
<dbReference type="AlphaFoldDB" id="A0A6I4W0I0"/>
<proteinExistence type="predicted"/>
<dbReference type="InterPro" id="IPR003607">
    <property type="entry name" value="HD/PDEase_dom"/>
</dbReference>
<dbReference type="EMBL" id="WUUL01000018">
    <property type="protein sequence ID" value="MXQ55750.1"/>
    <property type="molecule type" value="Genomic_DNA"/>
</dbReference>
<dbReference type="SUPFAM" id="SSF109604">
    <property type="entry name" value="HD-domain/PDEase-like"/>
    <property type="match status" value="1"/>
</dbReference>
<organism evidence="1 2">
    <name type="scientific">Shimazuella alba</name>
    <dbReference type="NCBI Taxonomy" id="2690964"/>
    <lineage>
        <taxon>Bacteria</taxon>
        <taxon>Bacillati</taxon>
        <taxon>Bacillota</taxon>
        <taxon>Bacilli</taxon>
        <taxon>Bacillales</taxon>
        <taxon>Thermoactinomycetaceae</taxon>
        <taxon>Shimazuella</taxon>
    </lineage>
</organism>
<evidence type="ECO:0008006" key="3">
    <source>
        <dbReference type="Google" id="ProtNLM"/>
    </source>
</evidence>
<comment type="caution">
    <text evidence="1">The sequence shown here is derived from an EMBL/GenBank/DDBJ whole genome shotgun (WGS) entry which is preliminary data.</text>
</comment>
<name>A0A6I4W0I0_9BACL</name>
<sequence length="209" mass="24268">MLAWFGIEPKGVFYLNLFENVGNHHPQMNKTKLAHYLDPSLPRYHHILGVVRNMHDLLPRIKISQKWKSLLIDACHLHDIGYSTKLNQYNYHQLDGAIFASKQGYPKCIIATLLFHSCAFEGVLYSRPDLKEIYVHHLSLLDDKDRMFIDLVSYCDLHTTATGERTTLQERIDDVAVRYGEEHEVTKIMFANEPIFEEIIARVKTMIKG</sequence>
<dbReference type="Proteomes" id="UP000430692">
    <property type="component" value="Unassembled WGS sequence"/>
</dbReference>
<dbReference type="RefSeq" id="WP_160803102.1">
    <property type="nucleotide sequence ID" value="NZ_WUUL01000018.1"/>
</dbReference>
<accession>A0A6I4W0I0</accession>
<gene>
    <name evidence="1" type="ORF">GSM42_18880</name>
</gene>